<feature type="transmembrane region" description="Helical" evidence="1">
    <location>
        <begin position="6"/>
        <end position="23"/>
    </location>
</feature>
<dbReference type="RefSeq" id="WP_088075215.1">
    <property type="nucleotide sequence ID" value="NZ_JAHQCR010000010.1"/>
</dbReference>
<protein>
    <submittedName>
        <fullName evidence="2">Uncharacterized protein</fullName>
    </submittedName>
</protein>
<feature type="transmembrane region" description="Helical" evidence="1">
    <location>
        <begin position="64"/>
        <end position="82"/>
    </location>
</feature>
<dbReference type="Proteomes" id="UP000790580">
    <property type="component" value="Unassembled WGS sequence"/>
</dbReference>
<accession>A0ABS6JPN7</accession>
<proteinExistence type="predicted"/>
<keyword evidence="3" id="KW-1185">Reference proteome</keyword>
<evidence type="ECO:0000313" key="3">
    <source>
        <dbReference type="Proteomes" id="UP000790580"/>
    </source>
</evidence>
<feature type="transmembrane region" description="Helical" evidence="1">
    <location>
        <begin position="30"/>
        <end position="49"/>
    </location>
</feature>
<comment type="caution">
    <text evidence="2">The sequence shown here is derived from an EMBL/GenBank/DDBJ whole genome shotgun (WGS) entry which is preliminary data.</text>
</comment>
<name>A0ABS6JPN7_9BACI</name>
<evidence type="ECO:0000256" key="1">
    <source>
        <dbReference type="SAM" id="Phobius"/>
    </source>
</evidence>
<keyword evidence="1" id="KW-0812">Transmembrane</keyword>
<keyword evidence="1" id="KW-1133">Transmembrane helix</keyword>
<evidence type="ECO:0000313" key="2">
    <source>
        <dbReference type="EMBL" id="MBU9720061.1"/>
    </source>
</evidence>
<keyword evidence="1" id="KW-0472">Membrane</keyword>
<dbReference type="EMBL" id="JAHQCR010000010">
    <property type="protein sequence ID" value="MBU9720061.1"/>
    <property type="molecule type" value="Genomic_DNA"/>
</dbReference>
<sequence>MSFILFWLLFPFIAISAGIIVFYKSKKWWIAPIITISVYILIHILYIWASYGRFDIVEPLTTSINTYSLAFSLFSGALALGLKKRSK</sequence>
<gene>
    <name evidence="2" type="ORF">KS407_01225</name>
</gene>
<organism evidence="2 3">
    <name type="scientific">Evansella alkalicola</name>
    <dbReference type="NCBI Taxonomy" id="745819"/>
    <lineage>
        <taxon>Bacteria</taxon>
        <taxon>Bacillati</taxon>
        <taxon>Bacillota</taxon>
        <taxon>Bacilli</taxon>
        <taxon>Bacillales</taxon>
        <taxon>Bacillaceae</taxon>
        <taxon>Evansella</taxon>
    </lineage>
</organism>
<reference evidence="2 3" key="1">
    <citation type="submission" date="2021-06" db="EMBL/GenBank/DDBJ databases">
        <title>Bacillus sp. RD4P76, an endophyte from a halophyte.</title>
        <authorList>
            <person name="Sun J.-Q."/>
        </authorList>
    </citation>
    <scope>NUCLEOTIDE SEQUENCE [LARGE SCALE GENOMIC DNA]</scope>
    <source>
        <strain evidence="2 3">JCM 17098</strain>
    </source>
</reference>